<protein>
    <submittedName>
        <fullName evidence="1">Uncharacterized protein</fullName>
    </submittedName>
</protein>
<name>A0A0C3D6I2_9AGAM</name>
<dbReference type="AlphaFoldDB" id="A0A0C3D6I2"/>
<proteinExistence type="predicted"/>
<keyword evidence="2" id="KW-1185">Reference proteome</keyword>
<dbReference type="EMBL" id="KN822118">
    <property type="protein sequence ID" value="KIM56385.1"/>
    <property type="molecule type" value="Genomic_DNA"/>
</dbReference>
<feature type="non-terminal residue" evidence="1">
    <location>
        <position position="152"/>
    </location>
</feature>
<sequence>MIQPYPLIAGYYRAVLPAAVTLRTPLVGLGQKISVQSKDAVLGERTTHPIVDNMRIPSETRYEGCNLLPLLVPTTVDSLITHTPCDMNTSSPVGIGQRYIVYEITSKYGAIRWPTSYNNMCGRQKDMLAFMGMGYKGVDCSRNSTWTSAFLI</sequence>
<organism evidence="1 2">
    <name type="scientific">Scleroderma citrinum Foug A</name>
    <dbReference type="NCBI Taxonomy" id="1036808"/>
    <lineage>
        <taxon>Eukaryota</taxon>
        <taxon>Fungi</taxon>
        <taxon>Dikarya</taxon>
        <taxon>Basidiomycota</taxon>
        <taxon>Agaricomycotina</taxon>
        <taxon>Agaricomycetes</taxon>
        <taxon>Agaricomycetidae</taxon>
        <taxon>Boletales</taxon>
        <taxon>Sclerodermatineae</taxon>
        <taxon>Sclerodermataceae</taxon>
        <taxon>Scleroderma</taxon>
    </lineage>
</organism>
<evidence type="ECO:0000313" key="1">
    <source>
        <dbReference type="EMBL" id="KIM56385.1"/>
    </source>
</evidence>
<reference evidence="1 2" key="1">
    <citation type="submission" date="2014-04" db="EMBL/GenBank/DDBJ databases">
        <authorList>
            <consortium name="DOE Joint Genome Institute"/>
            <person name="Kuo A."/>
            <person name="Kohler A."/>
            <person name="Nagy L.G."/>
            <person name="Floudas D."/>
            <person name="Copeland A."/>
            <person name="Barry K.W."/>
            <person name="Cichocki N."/>
            <person name="Veneault-Fourrey C."/>
            <person name="LaButti K."/>
            <person name="Lindquist E.A."/>
            <person name="Lipzen A."/>
            <person name="Lundell T."/>
            <person name="Morin E."/>
            <person name="Murat C."/>
            <person name="Sun H."/>
            <person name="Tunlid A."/>
            <person name="Henrissat B."/>
            <person name="Grigoriev I.V."/>
            <person name="Hibbett D.S."/>
            <person name="Martin F."/>
            <person name="Nordberg H.P."/>
            <person name="Cantor M.N."/>
            <person name="Hua S.X."/>
        </authorList>
    </citation>
    <scope>NUCLEOTIDE SEQUENCE [LARGE SCALE GENOMIC DNA]</scope>
    <source>
        <strain evidence="1 2">Foug A</strain>
    </source>
</reference>
<evidence type="ECO:0000313" key="2">
    <source>
        <dbReference type="Proteomes" id="UP000053989"/>
    </source>
</evidence>
<dbReference type="Proteomes" id="UP000053989">
    <property type="component" value="Unassembled WGS sequence"/>
</dbReference>
<dbReference type="InParanoid" id="A0A0C3D6I2"/>
<accession>A0A0C3D6I2</accession>
<reference evidence="2" key="2">
    <citation type="submission" date="2015-01" db="EMBL/GenBank/DDBJ databases">
        <title>Evolutionary Origins and Diversification of the Mycorrhizal Mutualists.</title>
        <authorList>
            <consortium name="DOE Joint Genome Institute"/>
            <consortium name="Mycorrhizal Genomics Consortium"/>
            <person name="Kohler A."/>
            <person name="Kuo A."/>
            <person name="Nagy L.G."/>
            <person name="Floudas D."/>
            <person name="Copeland A."/>
            <person name="Barry K.W."/>
            <person name="Cichocki N."/>
            <person name="Veneault-Fourrey C."/>
            <person name="LaButti K."/>
            <person name="Lindquist E.A."/>
            <person name="Lipzen A."/>
            <person name="Lundell T."/>
            <person name="Morin E."/>
            <person name="Murat C."/>
            <person name="Riley R."/>
            <person name="Ohm R."/>
            <person name="Sun H."/>
            <person name="Tunlid A."/>
            <person name="Henrissat B."/>
            <person name="Grigoriev I.V."/>
            <person name="Hibbett D.S."/>
            <person name="Martin F."/>
        </authorList>
    </citation>
    <scope>NUCLEOTIDE SEQUENCE [LARGE SCALE GENOMIC DNA]</scope>
    <source>
        <strain evidence="2">Foug A</strain>
    </source>
</reference>
<gene>
    <name evidence="1" type="ORF">SCLCIDRAFT_1220418</name>
</gene>
<dbReference type="HOGENOM" id="CLU_1726736_0_0_1"/>